<keyword evidence="6" id="KW-1185">Reference proteome</keyword>
<feature type="signal peptide" evidence="3">
    <location>
        <begin position="1"/>
        <end position="25"/>
    </location>
</feature>
<dbReference type="EMBL" id="VYKK01000007">
    <property type="protein sequence ID" value="KAA9005871.1"/>
    <property type="molecule type" value="Genomic_DNA"/>
</dbReference>
<dbReference type="Gene3D" id="3.40.710.10">
    <property type="entry name" value="DD-peptidase/beta-lactamase superfamily"/>
    <property type="match status" value="1"/>
</dbReference>
<feature type="chain" id="PRO_5038504227" evidence="3">
    <location>
        <begin position="26"/>
        <end position="711"/>
    </location>
</feature>
<evidence type="ECO:0000313" key="5">
    <source>
        <dbReference type="EMBL" id="KAA9005871.1"/>
    </source>
</evidence>
<comment type="subcellular location">
    <subcellularLocation>
        <location evidence="1">Membrane</location>
    </subcellularLocation>
</comment>
<evidence type="ECO:0000259" key="4">
    <source>
        <dbReference type="Pfam" id="PF00144"/>
    </source>
</evidence>
<dbReference type="PANTHER" id="PTHR46825">
    <property type="entry name" value="D-ALANYL-D-ALANINE-CARBOXYPEPTIDASE/ENDOPEPTIDASE AMPH"/>
    <property type="match status" value="1"/>
</dbReference>
<proteinExistence type="predicted"/>
<accession>A0A5J5GCV0</accession>
<protein>
    <submittedName>
        <fullName evidence="5">Beta-lactamase family protein</fullName>
    </submittedName>
</protein>
<dbReference type="InterPro" id="IPR012338">
    <property type="entry name" value="Beta-lactam/transpept-like"/>
</dbReference>
<dbReference type="RefSeq" id="WP_150457572.1">
    <property type="nucleotide sequence ID" value="NZ_VYKK01000007.1"/>
</dbReference>
<keyword evidence="2" id="KW-0472">Membrane</keyword>
<dbReference type="InterPro" id="IPR001466">
    <property type="entry name" value="Beta-lactam-related"/>
</dbReference>
<sequence length="711" mass="76643">MRTSQWYLGALLSSCLLLSACEASSSGAAKPSAVPAMVPTASASDSLGNGAVSRYPATVQAAREKADFLSKGQGTYSVQYALIDHGRIAVSGEAGKNDEQGQKPLTGDTLYGIGSVSKMFTAVAVMQLVERGTVDLDTPVVRYIPDFTMKDERYQKITPRMLLNHSSGLNGSSFTNAFLLGDSDTYAHDTLLKQLAGQTLKADPGAYSVYCNDGFTLAEILVERVSGMDFTAYLHRYMTEPLDMMHTGTPLDSLDETKMAGLYYPAYIGQLPNERVNVIGTGGIYSTAEDLARFSQLFTGNANTGLSAESAAAMAEEEYKTPLWPDEADSSIGYGLGWDSVDLYPFGEYGIKALTKGGDTNLYHASLVVLPEQEMAAAVISAGGVSTHDQLLANEMLLQALKEKGTIAGRKPDKSYGVSVKAEMPTSMMQYAGVYGASGATASLEITADGVMTVHSELPGSMDQRYEYSEDGTFRSTDGNTKIRFVTKGNGHTYVWNRQYTPLLGLGQTAVSEYSGEKLEPQKLPAATAKAWMQRDGKKYYLLTEKYSSLYYMLMQPVQQMDVSKPLAGYVQDKRITGPNTAVSELQIPGTAGRDLSGYTFVKHNGVEYLETNGRVLVSQDAVKPLGMTKRSSVIIPPSGYAQWYTISEEDAGKSLKVGQSSENASFAVYDVKGTCVSFSMLEEQNQAALPWGGSIVFAGDAGTKFELTMP</sequence>
<dbReference type="Proteomes" id="UP000367750">
    <property type="component" value="Unassembled WGS sequence"/>
</dbReference>
<evidence type="ECO:0000313" key="6">
    <source>
        <dbReference type="Proteomes" id="UP000367750"/>
    </source>
</evidence>
<evidence type="ECO:0000256" key="3">
    <source>
        <dbReference type="SAM" id="SignalP"/>
    </source>
</evidence>
<feature type="domain" description="Beta-lactamase-related" evidence="4">
    <location>
        <begin position="71"/>
        <end position="395"/>
    </location>
</feature>
<organism evidence="5 6">
    <name type="scientific">Paenibacillus spiritus</name>
    <dbReference type="NCBI Taxonomy" id="2496557"/>
    <lineage>
        <taxon>Bacteria</taxon>
        <taxon>Bacillati</taxon>
        <taxon>Bacillota</taxon>
        <taxon>Bacilli</taxon>
        <taxon>Bacillales</taxon>
        <taxon>Paenibacillaceae</taxon>
        <taxon>Paenibacillus</taxon>
    </lineage>
</organism>
<keyword evidence="3" id="KW-0732">Signal</keyword>
<dbReference type="PANTHER" id="PTHR46825:SF11">
    <property type="entry name" value="PENICILLIN-BINDING PROTEIN 4"/>
    <property type="match status" value="1"/>
</dbReference>
<evidence type="ECO:0000256" key="1">
    <source>
        <dbReference type="ARBA" id="ARBA00004370"/>
    </source>
</evidence>
<dbReference type="PROSITE" id="PS51257">
    <property type="entry name" value="PROKAR_LIPOPROTEIN"/>
    <property type="match status" value="1"/>
</dbReference>
<dbReference type="SUPFAM" id="SSF56601">
    <property type="entry name" value="beta-lactamase/transpeptidase-like"/>
    <property type="match status" value="1"/>
</dbReference>
<comment type="caution">
    <text evidence="5">The sequence shown here is derived from an EMBL/GenBank/DDBJ whole genome shotgun (WGS) entry which is preliminary data.</text>
</comment>
<dbReference type="OrthoDB" id="9797709at2"/>
<dbReference type="InterPro" id="IPR050491">
    <property type="entry name" value="AmpC-like"/>
</dbReference>
<gene>
    <name evidence="5" type="ORF">F4V43_07285</name>
</gene>
<dbReference type="GO" id="GO:0016020">
    <property type="term" value="C:membrane"/>
    <property type="evidence" value="ECO:0007669"/>
    <property type="project" value="UniProtKB-SubCell"/>
</dbReference>
<dbReference type="AlphaFoldDB" id="A0A5J5GCV0"/>
<evidence type="ECO:0000256" key="2">
    <source>
        <dbReference type="ARBA" id="ARBA00023136"/>
    </source>
</evidence>
<dbReference type="Pfam" id="PF00144">
    <property type="entry name" value="Beta-lactamase"/>
    <property type="match status" value="1"/>
</dbReference>
<name>A0A5J5GCV0_9BACL</name>
<reference evidence="5 6" key="1">
    <citation type="submission" date="2019-09" db="EMBL/GenBank/DDBJ databases">
        <title>Bacillus ochoae sp. nov., Paenibacillus whitsoniae sp. nov., Paenibacillus spiritus sp. nov. Isolated from the Mars Exploration Rover during spacecraft assembly.</title>
        <authorList>
            <person name="Seuylemezian A."/>
            <person name="Vaishampayan P."/>
        </authorList>
    </citation>
    <scope>NUCLEOTIDE SEQUENCE [LARGE SCALE GENOMIC DNA]</scope>
    <source>
        <strain evidence="5 6">MER_111</strain>
    </source>
</reference>